<dbReference type="Proteomes" id="UP000729402">
    <property type="component" value="Unassembled WGS sequence"/>
</dbReference>
<protein>
    <submittedName>
        <fullName evidence="2">Uncharacterized protein</fullName>
    </submittedName>
</protein>
<sequence length="67" mass="7068">MMAESGRLEPHSAQGASPGTRGRRADVVAALCGSWRTVVMRNTVAMVVHAVQETTLHADAGEDPVKP</sequence>
<evidence type="ECO:0000313" key="3">
    <source>
        <dbReference type="Proteomes" id="UP000729402"/>
    </source>
</evidence>
<gene>
    <name evidence="2" type="ORF">GUJ93_ZPchr0005g14887</name>
</gene>
<evidence type="ECO:0000256" key="1">
    <source>
        <dbReference type="SAM" id="MobiDB-lite"/>
    </source>
</evidence>
<dbReference type="AlphaFoldDB" id="A0A8J5S4A4"/>
<dbReference type="EMBL" id="JAAALK010000284">
    <property type="protein sequence ID" value="KAG8068036.1"/>
    <property type="molecule type" value="Genomic_DNA"/>
</dbReference>
<feature type="region of interest" description="Disordered" evidence="1">
    <location>
        <begin position="1"/>
        <end position="23"/>
    </location>
</feature>
<comment type="caution">
    <text evidence="2">The sequence shown here is derived from an EMBL/GenBank/DDBJ whole genome shotgun (WGS) entry which is preliminary data.</text>
</comment>
<organism evidence="2 3">
    <name type="scientific">Zizania palustris</name>
    <name type="common">Northern wild rice</name>
    <dbReference type="NCBI Taxonomy" id="103762"/>
    <lineage>
        <taxon>Eukaryota</taxon>
        <taxon>Viridiplantae</taxon>
        <taxon>Streptophyta</taxon>
        <taxon>Embryophyta</taxon>
        <taxon>Tracheophyta</taxon>
        <taxon>Spermatophyta</taxon>
        <taxon>Magnoliopsida</taxon>
        <taxon>Liliopsida</taxon>
        <taxon>Poales</taxon>
        <taxon>Poaceae</taxon>
        <taxon>BOP clade</taxon>
        <taxon>Oryzoideae</taxon>
        <taxon>Oryzeae</taxon>
        <taxon>Zizaniinae</taxon>
        <taxon>Zizania</taxon>
    </lineage>
</organism>
<name>A0A8J5S4A4_ZIZPA</name>
<reference evidence="2" key="2">
    <citation type="submission" date="2021-02" db="EMBL/GenBank/DDBJ databases">
        <authorList>
            <person name="Kimball J.A."/>
            <person name="Haas M.W."/>
            <person name="Macchietto M."/>
            <person name="Kono T."/>
            <person name="Duquette J."/>
            <person name="Shao M."/>
        </authorList>
    </citation>
    <scope>NUCLEOTIDE SEQUENCE</scope>
    <source>
        <tissue evidence="2">Fresh leaf tissue</tissue>
    </source>
</reference>
<reference evidence="2" key="1">
    <citation type="journal article" date="2021" name="bioRxiv">
        <title>Whole Genome Assembly and Annotation of Northern Wild Rice, Zizania palustris L., Supports a Whole Genome Duplication in the Zizania Genus.</title>
        <authorList>
            <person name="Haas M."/>
            <person name="Kono T."/>
            <person name="Macchietto M."/>
            <person name="Millas R."/>
            <person name="McGilp L."/>
            <person name="Shao M."/>
            <person name="Duquette J."/>
            <person name="Hirsch C.N."/>
            <person name="Kimball J."/>
        </authorList>
    </citation>
    <scope>NUCLEOTIDE SEQUENCE</scope>
    <source>
        <tissue evidence="2">Fresh leaf tissue</tissue>
    </source>
</reference>
<keyword evidence="3" id="KW-1185">Reference proteome</keyword>
<accession>A0A8J5S4A4</accession>
<feature type="compositionally biased region" description="Basic and acidic residues" evidence="1">
    <location>
        <begin position="1"/>
        <end position="10"/>
    </location>
</feature>
<proteinExistence type="predicted"/>
<evidence type="ECO:0000313" key="2">
    <source>
        <dbReference type="EMBL" id="KAG8068036.1"/>
    </source>
</evidence>